<comment type="caution">
    <text evidence="8">The sequence shown here is derived from an EMBL/GenBank/DDBJ whole genome shotgun (WGS) entry which is preliminary data.</text>
</comment>
<evidence type="ECO:0000256" key="2">
    <source>
        <dbReference type="ARBA" id="ARBA00022525"/>
    </source>
</evidence>
<protein>
    <recommendedName>
        <fullName evidence="10">DNRLRE domain-containing protein</fullName>
    </recommendedName>
</protein>
<organism evidence="8 9">
    <name type="scientific">Streptomyces gobitricini</name>
    <dbReference type="NCBI Taxonomy" id="68211"/>
    <lineage>
        <taxon>Bacteria</taxon>
        <taxon>Bacillati</taxon>
        <taxon>Actinomycetota</taxon>
        <taxon>Actinomycetes</taxon>
        <taxon>Kitasatosporales</taxon>
        <taxon>Streptomycetaceae</taxon>
        <taxon>Streptomyces</taxon>
    </lineage>
</organism>
<dbReference type="NCBIfam" id="NF033679">
    <property type="entry name" value="DNRLRE_dom"/>
    <property type="match status" value="1"/>
</dbReference>
<dbReference type="InterPro" id="IPR055372">
    <property type="entry name" value="CBM96"/>
</dbReference>
<sequence length="1036" mass="109955">MNRQFTAAAISLALSVTLTAHTTGVAHARESAVNEQHSAAASPLGQVTEAPDVASAQLAAKLSGHRVEALSERAADSTTFANPDGTLTTETSSGPVRVQENGEWKRIDTTLVDTGQRLEPKTAVADVVLSDGGSENFATVSRAGRTFGLDWGKALPTPRLEGDTAVYPSVVPHGDLHVTALPNGFSESLILKERPTTSVELRLPVTLEGMELEKTTQRHLRLEDSKGELIASAPAPRMWGTGTDKTSGEPLKSAEIATTIEETAEGTVLVLKPSQAFLSDPSVTYPVTIDPTTTLAASTDTWVATNYPDSQRGSTELKAGTYDGGGTKARSYVKFDVSAYAGKHILSSELRLHSYWSSTCATTGSGVEARRITSNWDPSGITWGVQPATASTGVAVSKGAYGYSSACPANFMRWNVDDAVQAWANGQPNYGFQIKAASETDSLSWRRFRSANYVDGSQGPTEPALSVTYNTKPGVAAPVNPADGAVTADTTPTLQAKATDADGNTVRFTFEVWNAAGTTKLASGTSPYVASGATGSWTPAAALAAGSYKWRIATYDGTNWNGTWSPWRTFTIDTSVPAAPTLSSATYPDDGLWHGDAGQAGTFRIADPAGKAISADYSFDGAPSTLVSLSSGAASVTWTPPTRGTHTLRARVKNAAGTWSEWGEYSFHAGVITGNLSGSFINDIAETHFAPTLHPVDPLEETDEAFVDVDIPEEDDTPPGYVEEIDPEKTETEETATALPVTELPEKADSSLVGTSADGTAQTLLNLPPAAASPAELSSTGLVIYPNTQTDADTVAVRSAANKVELFHLLRSANAPRSYTYKVDLRPGQEITAVSDNTLMVSDPQGSLATFISAPLALDAKGNTVAVSMKLTGTDIVISLAPAAGQTVHYPVLLDPSASGYTVTPSEKRYCYWNPYDCAKARDQANVALHYANQYYAKSTLYQGTGDAFRHCLWNALMEIYIDHETAYEVATRHESESRGIDKTMDLNNNKKGREIGRYYKGKKNAGASARSSCKSAVSTGKLWIIKSGRLVRSNA</sequence>
<keyword evidence="2" id="KW-0964">Secreted</keyword>
<comment type="subcellular location">
    <subcellularLocation>
        <location evidence="1">Secreted</location>
    </subcellularLocation>
</comment>
<evidence type="ECO:0000259" key="7">
    <source>
        <dbReference type="Pfam" id="PF24517"/>
    </source>
</evidence>
<evidence type="ECO:0000256" key="3">
    <source>
        <dbReference type="ARBA" id="ARBA00022729"/>
    </source>
</evidence>
<accession>A0ABP6AMM1</accession>
<keyword evidence="9" id="KW-1185">Reference proteome</keyword>
<name>A0ABP6AMM1_9ACTN</name>
<evidence type="ECO:0000256" key="5">
    <source>
        <dbReference type="SAM" id="SignalP"/>
    </source>
</evidence>
<evidence type="ECO:0008006" key="10">
    <source>
        <dbReference type="Google" id="ProtNLM"/>
    </source>
</evidence>
<evidence type="ECO:0000313" key="8">
    <source>
        <dbReference type="EMBL" id="GAA2518896.1"/>
    </source>
</evidence>
<evidence type="ECO:0000256" key="1">
    <source>
        <dbReference type="ARBA" id="ARBA00004613"/>
    </source>
</evidence>
<reference evidence="9" key="1">
    <citation type="journal article" date="2019" name="Int. J. Syst. Evol. Microbiol.">
        <title>The Global Catalogue of Microorganisms (GCM) 10K type strain sequencing project: providing services to taxonomists for standard genome sequencing and annotation.</title>
        <authorList>
            <consortium name="The Broad Institute Genomics Platform"/>
            <consortium name="The Broad Institute Genome Sequencing Center for Infectious Disease"/>
            <person name="Wu L."/>
            <person name="Ma J."/>
        </authorList>
    </citation>
    <scope>NUCLEOTIDE SEQUENCE [LARGE SCALE GENOMIC DNA]</scope>
    <source>
        <strain evidence="9">JCM 5062</strain>
    </source>
</reference>
<feature type="compositionally biased region" description="Acidic residues" evidence="4">
    <location>
        <begin position="711"/>
        <end position="726"/>
    </location>
</feature>
<feature type="chain" id="PRO_5046026659" description="DNRLRE domain-containing protein" evidence="5">
    <location>
        <begin position="29"/>
        <end position="1036"/>
    </location>
</feature>
<gene>
    <name evidence="8" type="ORF">GCM10010393_59870</name>
</gene>
<feature type="domain" description="DUF6973" evidence="6">
    <location>
        <begin position="910"/>
        <end position="1008"/>
    </location>
</feature>
<dbReference type="InterPro" id="IPR013783">
    <property type="entry name" value="Ig-like_fold"/>
</dbReference>
<feature type="domain" description="Carbohydrate-binding module family 96" evidence="7">
    <location>
        <begin position="292"/>
        <end position="442"/>
    </location>
</feature>
<evidence type="ECO:0000313" key="9">
    <source>
        <dbReference type="Proteomes" id="UP001499942"/>
    </source>
</evidence>
<dbReference type="InterPro" id="IPR054246">
    <property type="entry name" value="DUF6973"/>
</dbReference>
<feature type="signal peptide" evidence="5">
    <location>
        <begin position="1"/>
        <end position="28"/>
    </location>
</feature>
<dbReference type="Proteomes" id="UP001499942">
    <property type="component" value="Unassembled WGS sequence"/>
</dbReference>
<proteinExistence type="predicted"/>
<dbReference type="EMBL" id="BAAASR010000051">
    <property type="protein sequence ID" value="GAA2518896.1"/>
    <property type="molecule type" value="Genomic_DNA"/>
</dbReference>
<keyword evidence="3 5" id="KW-0732">Signal</keyword>
<feature type="region of interest" description="Disordered" evidence="4">
    <location>
        <begin position="711"/>
        <end position="736"/>
    </location>
</feature>
<evidence type="ECO:0000256" key="4">
    <source>
        <dbReference type="SAM" id="MobiDB-lite"/>
    </source>
</evidence>
<dbReference type="Pfam" id="PF22322">
    <property type="entry name" value="DUF6973"/>
    <property type="match status" value="1"/>
</dbReference>
<evidence type="ECO:0000259" key="6">
    <source>
        <dbReference type="Pfam" id="PF22322"/>
    </source>
</evidence>
<dbReference type="Gene3D" id="2.60.40.10">
    <property type="entry name" value="Immunoglobulins"/>
    <property type="match status" value="1"/>
</dbReference>
<dbReference type="Pfam" id="PF24517">
    <property type="entry name" value="CBM96"/>
    <property type="match status" value="1"/>
</dbReference>